<evidence type="ECO:0000256" key="1">
    <source>
        <dbReference type="SAM" id="MobiDB-lite"/>
    </source>
</evidence>
<name>A0A098VPK1_9MICR</name>
<evidence type="ECO:0000313" key="3">
    <source>
        <dbReference type="Proteomes" id="UP000029725"/>
    </source>
</evidence>
<sequence>MMNTSWMLQGVSDPEASNDEAPESNELGHLLQDEDHLDFHIPVHHSTAALLEQAALMSPGGPHHQSLGNSHHPYATTGILQSQQHGSPLMHPQHHHPHHSMHPHQHLNGSPSNGGVGVCGPAPQRPMLASDGRLGHSHPHHLAAAMGASNHQHHPSHLMSSSHHLHHHQHPSLMHHQRQIPSPIQQQSHNLPPSPQSLASKMEGIPETPFYCSRCRYTKDVTSFMDGNRKRKTCSSCRSYGRKYLKKKEGQVDLPGEEHLSEESKHTSRSMEVEDDEMLRMNNMAFIDNMNWLCHHLNEFKDNQQHVKSLRKEFGRIIAHSRLSIESYMTSSLSTEEGRHM</sequence>
<gene>
    <name evidence="2" type="ORF">DI09_4p260</name>
</gene>
<dbReference type="AlphaFoldDB" id="A0A098VPK1"/>
<dbReference type="EMBL" id="JMKJ01000444">
    <property type="protein sequence ID" value="KGG50943.1"/>
    <property type="molecule type" value="Genomic_DNA"/>
</dbReference>
<evidence type="ECO:0000313" key="2">
    <source>
        <dbReference type="EMBL" id="KGG50943.1"/>
    </source>
</evidence>
<keyword evidence="3" id="KW-1185">Reference proteome</keyword>
<reference evidence="2 3" key="1">
    <citation type="submission" date="2014-04" db="EMBL/GenBank/DDBJ databases">
        <title>A new species of microsporidia sheds light on the evolution of extreme parasitism.</title>
        <authorList>
            <person name="Haag K.L."/>
            <person name="James T.Y."/>
            <person name="Larsson R."/>
            <person name="Schaer T.M."/>
            <person name="Refardt D."/>
            <person name="Pombert J.-F."/>
            <person name="Ebert D."/>
        </authorList>
    </citation>
    <scope>NUCLEOTIDE SEQUENCE [LARGE SCALE GENOMIC DNA]</scope>
    <source>
        <strain evidence="2 3">UGP3</strain>
        <tissue evidence="2">Spores</tissue>
    </source>
</reference>
<feature type="region of interest" description="Disordered" evidence="1">
    <location>
        <begin position="83"/>
        <end position="202"/>
    </location>
</feature>
<feature type="compositionally biased region" description="Basic and acidic residues" evidence="1">
    <location>
        <begin position="249"/>
        <end position="272"/>
    </location>
</feature>
<dbReference type="RefSeq" id="XP_013237370.1">
    <property type="nucleotide sequence ID" value="XM_013381916.1"/>
</dbReference>
<organism evidence="2 3">
    <name type="scientific">Mitosporidium daphniae</name>
    <dbReference type="NCBI Taxonomy" id="1485682"/>
    <lineage>
        <taxon>Eukaryota</taxon>
        <taxon>Fungi</taxon>
        <taxon>Fungi incertae sedis</taxon>
        <taxon>Microsporidia</taxon>
        <taxon>Mitosporidium</taxon>
    </lineage>
</organism>
<accession>A0A098VPK1</accession>
<feature type="compositionally biased region" description="Basic residues" evidence="1">
    <location>
        <begin position="163"/>
        <end position="178"/>
    </location>
</feature>
<dbReference type="Proteomes" id="UP000029725">
    <property type="component" value="Unassembled WGS sequence"/>
</dbReference>
<feature type="compositionally biased region" description="Basic residues" evidence="1">
    <location>
        <begin position="92"/>
        <end position="105"/>
    </location>
</feature>
<feature type="compositionally biased region" description="Low complexity" evidence="1">
    <location>
        <begin position="179"/>
        <end position="188"/>
    </location>
</feature>
<feature type="region of interest" description="Disordered" evidence="1">
    <location>
        <begin position="1"/>
        <end position="23"/>
    </location>
</feature>
<dbReference type="HOGENOM" id="CLU_814046_0_0_1"/>
<protein>
    <submittedName>
        <fullName evidence="2">Uncharacterized protein</fullName>
    </submittedName>
</protein>
<dbReference type="VEuPathDB" id="MicrosporidiaDB:DI09_4p260"/>
<proteinExistence type="predicted"/>
<feature type="region of interest" description="Disordered" evidence="1">
    <location>
        <begin position="249"/>
        <end position="273"/>
    </location>
</feature>
<comment type="caution">
    <text evidence="2">The sequence shown here is derived from an EMBL/GenBank/DDBJ whole genome shotgun (WGS) entry which is preliminary data.</text>
</comment>
<dbReference type="GeneID" id="25260161"/>